<dbReference type="EMBL" id="ANPE02000081">
    <property type="protein sequence ID" value="EMY35209.1"/>
    <property type="molecule type" value="Genomic_DNA"/>
</dbReference>
<keyword evidence="2" id="KW-1185">Reference proteome</keyword>
<name>N1V5B7_9MICC</name>
<evidence type="ECO:0000313" key="2">
    <source>
        <dbReference type="Proteomes" id="UP000010729"/>
    </source>
</evidence>
<dbReference type="AlphaFoldDB" id="N1V5B7"/>
<evidence type="ECO:0000313" key="1">
    <source>
        <dbReference type="EMBL" id="EMY35209.1"/>
    </source>
</evidence>
<dbReference type="Proteomes" id="UP000010729">
    <property type="component" value="Unassembled WGS sequence"/>
</dbReference>
<proteinExistence type="predicted"/>
<reference evidence="1 2" key="1">
    <citation type="journal article" date="2013" name="Genome Announc.">
        <title>Draft Genome Sequence of Arthrobacter crystallopoietes Strain BAB-32, Revealing Genes for Bioremediation.</title>
        <authorList>
            <person name="Joshi M.N."/>
            <person name="Pandit A.S."/>
            <person name="Sharma A."/>
            <person name="Pandya R.V."/>
            <person name="Desai S.M."/>
            <person name="Saxena A.K."/>
            <person name="Bagatharia S.B."/>
        </authorList>
    </citation>
    <scope>NUCLEOTIDE SEQUENCE [LARGE SCALE GENOMIC DNA]</scope>
    <source>
        <strain evidence="1 2">BAB-32</strain>
    </source>
</reference>
<comment type="caution">
    <text evidence="1">The sequence shown here is derived from an EMBL/GenBank/DDBJ whole genome shotgun (WGS) entry which is preliminary data.</text>
</comment>
<gene>
    <name evidence="1" type="ORF">D477_005571</name>
</gene>
<accession>N1V5B7</accession>
<dbReference type="RefSeq" id="WP_005267885.1">
    <property type="nucleotide sequence ID" value="NZ_ANPE02000081.1"/>
</dbReference>
<protein>
    <submittedName>
        <fullName evidence="1">Uncharacterized protein</fullName>
    </submittedName>
</protein>
<organism evidence="1 2">
    <name type="scientific">Arthrobacter crystallopoietes BAB-32</name>
    <dbReference type="NCBI Taxonomy" id="1246476"/>
    <lineage>
        <taxon>Bacteria</taxon>
        <taxon>Bacillati</taxon>
        <taxon>Actinomycetota</taxon>
        <taxon>Actinomycetes</taxon>
        <taxon>Micrococcales</taxon>
        <taxon>Micrococcaceae</taxon>
        <taxon>Crystallibacter</taxon>
    </lineage>
</organism>
<sequence length="147" mass="15712">MANNYVRGASITSAASRAEIHDMLTRCGATGFRCGSEDGRTAITFTAGHRQFRFVYVPPGSEGPGTGKPVPGAKSHEDASRRYWHKLSMLIQAKLEAVAAGVATFEEEFLAYMVVPGGETVFQNVESGIAKAYATGVRRALLNDGGR</sequence>
<dbReference type="OrthoDB" id="7565870at2"/>